<dbReference type="InterPro" id="IPR000092">
    <property type="entry name" value="Polyprenyl_synt"/>
</dbReference>
<dbReference type="Proteomes" id="UP000214688">
    <property type="component" value="Chromosome"/>
</dbReference>
<dbReference type="OrthoDB" id="9805316at2"/>
<name>A0A223CWI4_9BACL</name>
<dbReference type="SUPFAM" id="SSF48576">
    <property type="entry name" value="Terpenoid synthases"/>
    <property type="match status" value="1"/>
</dbReference>
<accession>A0A223CWI4</accession>
<dbReference type="InterPro" id="IPR008949">
    <property type="entry name" value="Isoprenoid_synthase_dom_sf"/>
</dbReference>
<dbReference type="AlphaFoldDB" id="A0A223CWI4"/>
<dbReference type="GO" id="GO:0008299">
    <property type="term" value="P:isoprenoid biosynthetic process"/>
    <property type="evidence" value="ECO:0007669"/>
    <property type="project" value="InterPro"/>
</dbReference>
<dbReference type="RefSeq" id="WP_094234805.1">
    <property type="nucleotide sequence ID" value="NZ_CP022657.1"/>
</dbReference>
<proteinExistence type="inferred from homology"/>
<evidence type="ECO:0008006" key="4">
    <source>
        <dbReference type="Google" id="ProtNLM"/>
    </source>
</evidence>
<evidence type="ECO:0000313" key="3">
    <source>
        <dbReference type="Proteomes" id="UP000214688"/>
    </source>
</evidence>
<dbReference type="Gene3D" id="1.10.600.10">
    <property type="entry name" value="Farnesyl Diphosphate Synthase"/>
    <property type="match status" value="1"/>
</dbReference>
<reference evidence="2 3" key="1">
    <citation type="journal article" date="2015" name="Int. J. Syst. Evol. Microbiol.">
        <title>Tumebacillus algifaecis sp. nov., isolated from decomposing algal scum.</title>
        <authorList>
            <person name="Wu Y.F."/>
            <person name="Zhang B."/>
            <person name="Xing P."/>
            <person name="Wu Q.L."/>
            <person name="Liu S.J."/>
        </authorList>
    </citation>
    <scope>NUCLEOTIDE SEQUENCE [LARGE SCALE GENOMIC DNA]</scope>
    <source>
        <strain evidence="2 3">THMBR28</strain>
    </source>
</reference>
<dbReference type="GO" id="GO:0004659">
    <property type="term" value="F:prenyltransferase activity"/>
    <property type="evidence" value="ECO:0007669"/>
    <property type="project" value="InterPro"/>
</dbReference>
<comment type="similarity">
    <text evidence="1">Belongs to the FPP/GGPP synthase family.</text>
</comment>
<keyword evidence="3" id="KW-1185">Reference proteome</keyword>
<dbReference type="KEGG" id="tab:CIG75_00165"/>
<keyword evidence="1" id="KW-0808">Transferase</keyword>
<gene>
    <name evidence="2" type="ORF">CIG75_00165</name>
</gene>
<protein>
    <recommendedName>
        <fullName evidence="4">Polyprenyl synthetase</fullName>
    </recommendedName>
</protein>
<dbReference type="Pfam" id="PF00348">
    <property type="entry name" value="polyprenyl_synt"/>
    <property type="match status" value="1"/>
</dbReference>
<evidence type="ECO:0000256" key="1">
    <source>
        <dbReference type="RuleBase" id="RU004466"/>
    </source>
</evidence>
<dbReference type="EMBL" id="CP022657">
    <property type="protein sequence ID" value="ASS73544.1"/>
    <property type="molecule type" value="Genomic_DNA"/>
</dbReference>
<evidence type="ECO:0000313" key="2">
    <source>
        <dbReference type="EMBL" id="ASS73544.1"/>
    </source>
</evidence>
<organism evidence="2 3">
    <name type="scientific">Tumebacillus algifaecis</name>
    <dbReference type="NCBI Taxonomy" id="1214604"/>
    <lineage>
        <taxon>Bacteria</taxon>
        <taxon>Bacillati</taxon>
        <taxon>Bacillota</taxon>
        <taxon>Bacilli</taxon>
        <taxon>Bacillales</taxon>
        <taxon>Alicyclobacillaceae</taxon>
        <taxon>Tumebacillus</taxon>
    </lineage>
</organism>
<sequence>MAKCFNLHDPFESRRLVIQEELRTALGRVAGVPHTLLQELLSEQNSGLYALLVMLAGDASLAREEQSLSAAVGTELLMLAIKGQEAMEEGANAARGKLLAGSFLQTEALSLCADLPSGVVQSFAELCRQLQQEKTRRREHQVWPEMTERAYLERAYSRSALFAATCGKVGARLGPATSEVEEALTAYGYSLGMALQVQEDLRLVRALPVRAGRVVMKAQAAGGVPLPMGSARAVMRSYVNKANKSLSVLPPSLAKCLLLDLTTRLFEQSE</sequence>